<dbReference type="Proteomes" id="UP000567179">
    <property type="component" value="Unassembled WGS sequence"/>
</dbReference>
<comment type="caution">
    <text evidence="1">The sequence shown here is derived from an EMBL/GenBank/DDBJ whole genome shotgun (WGS) entry which is preliminary data.</text>
</comment>
<sequence length="252" mass="27338">MFSFQKTSISPSFSVIVDPRTPSPLIQLVAIVFDSRHYRAQHAPDRLRPYRLSTLLHSPFAPADLGTYERNPEQNPAPSLPLAKSAVVFVFSSRTTRLDGVTRITANPRITSDPRGQSETVTQQAESLFTLPIINLSIIGSIHLTTRARLAIEDLLDLVGSSTGGLWSMLNVHHTEDPFQDGWVAAVKTVACLLGLLRNPTRDSTLMVKRVAASSSRVQDNLLSAFCAATDPSILAFNGLSTDSGGALIPPH</sequence>
<evidence type="ECO:0000313" key="1">
    <source>
        <dbReference type="EMBL" id="KAF5309550.1"/>
    </source>
</evidence>
<proteinExistence type="predicted"/>
<keyword evidence="2" id="KW-1185">Reference proteome</keyword>
<dbReference type="EMBL" id="JAACJJ010000059">
    <property type="protein sequence ID" value="KAF5309550.1"/>
    <property type="molecule type" value="Genomic_DNA"/>
</dbReference>
<gene>
    <name evidence="1" type="ORF">D9619_012287</name>
</gene>
<name>A0A8H5ERB8_9AGAR</name>
<reference evidence="1 2" key="1">
    <citation type="journal article" date="2020" name="ISME J.">
        <title>Uncovering the hidden diversity of litter-decomposition mechanisms in mushroom-forming fungi.</title>
        <authorList>
            <person name="Floudas D."/>
            <person name="Bentzer J."/>
            <person name="Ahren D."/>
            <person name="Johansson T."/>
            <person name="Persson P."/>
            <person name="Tunlid A."/>
        </authorList>
    </citation>
    <scope>NUCLEOTIDE SEQUENCE [LARGE SCALE GENOMIC DNA]</scope>
    <source>
        <strain evidence="1 2">CBS 101986</strain>
    </source>
</reference>
<evidence type="ECO:0000313" key="2">
    <source>
        <dbReference type="Proteomes" id="UP000567179"/>
    </source>
</evidence>
<protein>
    <submittedName>
        <fullName evidence="1">Uncharacterized protein</fullName>
    </submittedName>
</protein>
<organism evidence="1 2">
    <name type="scientific">Psilocybe cf. subviscida</name>
    <dbReference type="NCBI Taxonomy" id="2480587"/>
    <lineage>
        <taxon>Eukaryota</taxon>
        <taxon>Fungi</taxon>
        <taxon>Dikarya</taxon>
        <taxon>Basidiomycota</taxon>
        <taxon>Agaricomycotina</taxon>
        <taxon>Agaricomycetes</taxon>
        <taxon>Agaricomycetidae</taxon>
        <taxon>Agaricales</taxon>
        <taxon>Agaricineae</taxon>
        <taxon>Strophariaceae</taxon>
        <taxon>Psilocybe</taxon>
    </lineage>
</organism>
<accession>A0A8H5ERB8</accession>
<dbReference type="AlphaFoldDB" id="A0A8H5ERB8"/>